<evidence type="ECO:0000313" key="13">
    <source>
        <dbReference type="Proteomes" id="UP000245890"/>
    </source>
</evidence>
<sequence length="201" mass="21995">MTPLVSVAGAAWSLPDADVDTDIIYPARFLLITEKQGLGRYAFHDRRGEGFALAPGQERAAPILIAGPNFGCGSSREHAPWALAGLGIRVIVAESFGEIFHSNCFKNGLLPIVLPADRVAALHDAARDGRSFQVDLRARTLTVEGQAPIAFPVPDERREALLNGWNEIARIRALHAHDIEHYEAGQRAAFPWLWQKEQADG</sequence>
<dbReference type="OrthoDB" id="9777465at2"/>
<comment type="catalytic activity">
    <reaction evidence="1">
        <text>(2R,3S)-3-isopropylmalate = (2S)-2-isopropylmalate</text>
        <dbReference type="Rhea" id="RHEA:32287"/>
        <dbReference type="ChEBI" id="CHEBI:1178"/>
        <dbReference type="ChEBI" id="CHEBI:35121"/>
        <dbReference type="EC" id="4.2.1.33"/>
    </reaction>
</comment>
<dbReference type="NCBIfam" id="NF002458">
    <property type="entry name" value="PRK01641.1"/>
    <property type="match status" value="1"/>
</dbReference>
<dbReference type="SUPFAM" id="SSF52016">
    <property type="entry name" value="LeuD/IlvD-like"/>
    <property type="match status" value="1"/>
</dbReference>
<dbReference type="PANTHER" id="PTHR43345">
    <property type="entry name" value="3-ISOPROPYLMALATE DEHYDRATASE SMALL SUBUNIT 2-RELATED-RELATED"/>
    <property type="match status" value="1"/>
</dbReference>
<accession>A0A2U0SH82</accession>
<evidence type="ECO:0000256" key="8">
    <source>
        <dbReference type="ARBA" id="ARBA00022605"/>
    </source>
</evidence>
<evidence type="ECO:0000256" key="9">
    <source>
        <dbReference type="ARBA" id="ARBA00023239"/>
    </source>
</evidence>
<name>A0A2U0SH82_9SPHN</name>
<evidence type="ECO:0000256" key="5">
    <source>
        <dbReference type="ARBA" id="ARBA00011271"/>
    </source>
</evidence>
<evidence type="ECO:0000256" key="1">
    <source>
        <dbReference type="ARBA" id="ARBA00000491"/>
    </source>
</evidence>
<dbReference type="Pfam" id="PF00694">
    <property type="entry name" value="Aconitase_C"/>
    <property type="match status" value="1"/>
</dbReference>
<dbReference type="GO" id="GO:0009316">
    <property type="term" value="C:3-isopropylmalate dehydratase complex"/>
    <property type="evidence" value="ECO:0007669"/>
    <property type="project" value="InterPro"/>
</dbReference>
<evidence type="ECO:0000256" key="10">
    <source>
        <dbReference type="ARBA" id="ARBA00023304"/>
    </source>
</evidence>
<dbReference type="InterPro" id="IPR033940">
    <property type="entry name" value="IPMI_Swivel"/>
</dbReference>
<evidence type="ECO:0000256" key="2">
    <source>
        <dbReference type="ARBA" id="ARBA00002695"/>
    </source>
</evidence>
<evidence type="ECO:0000256" key="7">
    <source>
        <dbReference type="ARBA" id="ARBA00022430"/>
    </source>
</evidence>
<dbReference type="Proteomes" id="UP000245890">
    <property type="component" value="Unassembled WGS sequence"/>
</dbReference>
<organism evidence="12 13">
    <name type="scientific">Sphingomonas pokkalii</name>
    <dbReference type="NCBI Taxonomy" id="2175090"/>
    <lineage>
        <taxon>Bacteria</taxon>
        <taxon>Pseudomonadati</taxon>
        <taxon>Pseudomonadota</taxon>
        <taxon>Alphaproteobacteria</taxon>
        <taxon>Sphingomonadales</taxon>
        <taxon>Sphingomonadaceae</taxon>
        <taxon>Sphingomonas</taxon>
    </lineage>
</organism>
<dbReference type="EC" id="4.2.1.33" evidence="6"/>
<dbReference type="InterPro" id="IPR015928">
    <property type="entry name" value="Aconitase/3IPM_dehydase_swvl"/>
</dbReference>
<dbReference type="InterPro" id="IPR004431">
    <property type="entry name" value="3-IsopropMal_deHydase_ssu"/>
</dbReference>
<dbReference type="Gene3D" id="3.20.19.10">
    <property type="entry name" value="Aconitase, domain 4"/>
    <property type="match status" value="1"/>
</dbReference>
<keyword evidence="9" id="KW-0456">Lyase</keyword>
<comment type="caution">
    <text evidence="12">The sequence shown here is derived from an EMBL/GenBank/DDBJ whole genome shotgun (WGS) entry which is preliminary data.</text>
</comment>
<gene>
    <name evidence="12" type="primary">leuD</name>
    <name evidence="12" type="ORF">DD559_16310</name>
</gene>
<comment type="similarity">
    <text evidence="4">Belongs to the LeuD family. LeuD type 1 subfamily.</text>
</comment>
<comment type="subunit">
    <text evidence="5">Heterodimer of LeuC and LeuD.</text>
</comment>
<dbReference type="NCBIfam" id="TIGR00171">
    <property type="entry name" value="leuD"/>
    <property type="match status" value="1"/>
</dbReference>
<dbReference type="InterPro" id="IPR050075">
    <property type="entry name" value="LeuD"/>
</dbReference>
<dbReference type="PANTHER" id="PTHR43345:SF5">
    <property type="entry name" value="3-ISOPROPYLMALATE DEHYDRATASE SMALL SUBUNIT"/>
    <property type="match status" value="1"/>
</dbReference>
<evidence type="ECO:0000256" key="3">
    <source>
        <dbReference type="ARBA" id="ARBA00004729"/>
    </source>
</evidence>
<feature type="domain" description="Aconitase A/isopropylmalate dehydratase small subunit swivel" evidence="11">
    <location>
        <begin position="56"/>
        <end position="115"/>
    </location>
</feature>
<evidence type="ECO:0000256" key="6">
    <source>
        <dbReference type="ARBA" id="ARBA00011998"/>
    </source>
</evidence>
<dbReference type="GO" id="GO:0009098">
    <property type="term" value="P:L-leucine biosynthetic process"/>
    <property type="evidence" value="ECO:0007669"/>
    <property type="project" value="UniProtKB-UniPathway"/>
</dbReference>
<dbReference type="UniPathway" id="UPA00048">
    <property type="reaction ID" value="UER00071"/>
</dbReference>
<evidence type="ECO:0000256" key="4">
    <source>
        <dbReference type="ARBA" id="ARBA00009845"/>
    </source>
</evidence>
<keyword evidence="13" id="KW-1185">Reference proteome</keyword>
<reference evidence="12 13" key="1">
    <citation type="submission" date="2018-05" db="EMBL/GenBank/DDBJ databases">
        <title>Description of Sphingomonas pokkalii sp nov, isolated from the rhizosphere of saline tolerant pokkali rice and its draft genome analysis.</title>
        <authorList>
            <person name="Menon R."/>
            <person name="Kumari S."/>
            <person name="Rameshkumar N."/>
        </authorList>
    </citation>
    <scope>NUCLEOTIDE SEQUENCE [LARGE SCALE GENOMIC DNA]</scope>
    <source>
        <strain evidence="12 13">L3B27</strain>
    </source>
</reference>
<dbReference type="GO" id="GO:0003861">
    <property type="term" value="F:3-isopropylmalate dehydratase activity"/>
    <property type="evidence" value="ECO:0007669"/>
    <property type="project" value="UniProtKB-EC"/>
</dbReference>
<keyword evidence="8" id="KW-0028">Amino-acid biosynthesis</keyword>
<comment type="pathway">
    <text evidence="3">Amino-acid biosynthesis; L-leucine biosynthesis; L-leucine from 3-methyl-2-oxobutanoate: step 2/4.</text>
</comment>
<dbReference type="AlphaFoldDB" id="A0A2U0SH82"/>
<keyword evidence="10" id="KW-0100">Branched-chain amino acid biosynthesis</keyword>
<keyword evidence="7" id="KW-0432">Leucine biosynthesis</keyword>
<evidence type="ECO:0000313" key="12">
    <source>
        <dbReference type="EMBL" id="PVX30707.1"/>
    </source>
</evidence>
<dbReference type="InterPro" id="IPR000573">
    <property type="entry name" value="AconitaseA/IPMdHydase_ssu_swvl"/>
</dbReference>
<dbReference type="EMBL" id="QENQ01000001">
    <property type="protein sequence ID" value="PVX30707.1"/>
    <property type="molecule type" value="Genomic_DNA"/>
</dbReference>
<dbReference type="CDD" id="cd01577">
    <property type="entry name" value="IPMI_Swivel"/>
    <property type="match status" value="1"/>
</dbReference>
<dbReference type="RefSeq" id="WP_116470114.1">
    <property type="nucleotide sequence ID" value="NZ_QENQ01000001.1"/>
</dbReference>
<proteinExistence type="inferred from homology"/>
<evidence type="ECO:0000259" key="11">
    <source>
        <dbReference type="Pfam" id="PF00694"/>
    </source>
</evidence>
<protein>
    <recommendedName>
        <fullName evidence="6">3-isopropylmalate dehydratase</fullName>
        <ecNumber evidence="6">4.2.1.33</ecNumber>
    </recommendedName>
</protein>
<comment type="function">
    <text evidence="2">Catalyzes the isomerization between 2-isopropylmalate and 3-isopropylmalate, via the formation of 2-isopropylmaleate.</text>
</comment>